<comment type="caution">
    <text evidence="1">The sequence shown here is derived from an EMBL/GenBank/DDBJ whole genome shotgun (WGS) entry which is preliminary data.</text>
</comment>
<keyword evidence="2" id="KW-1185">Reference proteome</keyword>
<accession>A0A163XP56</accession>
<evidence type="ECO:0000313" key="2">
    <source>
        <dbReference type="Proteomes" id="UP000076563"/>
    </source>
</evidence>
<proteinExistence type="predicted"/>
<protein>
    <submittedName>
        <fullName evidence="1">Uncharacterized protein</fullName>
    </submittedName>
</protein>
<dbReference type="Proteomes" id="UP000076563">
    <property type="component" value="Unassembled WGS sequence"/>
</dbReference>
<dbReference type="AlphaFoldDB" id="A0A163XP56"/>
<organism evidence="1 2">
    <name type="scientific">Paenibacillus elgii</name>
    <dbReference type="NCBI Taxonomy" id="189691"/>
    <lineage>
        <taxon>Bacteria</taxon>
        <taxon>Bacillati</taxon>
        <taxon>Bacillota</taxon>
        <taxon>Bacilli</taxon>
        <taxon>Bacillales</taxon>
        <taxon>Paenibacillaceae</taxon>
        <taxon>Paenibacillus</taxon>
    </lineage>
</organism>
<dbReference type="EMBL" id="LQRA01000057">
    <property type="protein sequence ID" value="KZE78210.1"/>
    <property type="molecule type" value="Genomic_DNA"/>
</dbReference>
<name>A0A163XP56_9BACL</name>
<sequence length="65" mass="7625">MKMTMWEMNGFECDFCECVFMVDVDEGKEVTCPKCQNENTRCVGNAEVNLNTQLIDHHEIHLKER</sequence>
<evidence type="ECO:0000313" key="1">
    <source>
        <dbReference type="EMBL" id="KZE78210.1"/>
    </source>
</evidence>
<reference evidence="2" key="1">
    <citation type="submission" date="2016-01" db="EMBL/GenBank/DDBJ databases">
        <title>Draft genome of Chromobacterium sp. F49.</title>
        <authorList>
            <person name="Hong K.W."/>
        </authorList>
    </citation>
    <scope>NUCLEOTIDE SEQUENCE [LARGE SCALE GENOMIC DNA]</scope>
    <source>
        <strain evidence="2">M63</strain>
    </source>
</reference>
<gene>
    <name evidence="1" type="ORF">AV654_19740</name>
</gene>